<gene>
    <name evidence="1" type="ORF">CY34DRAFT_426163</name>
</gene>
<evidence type="ECO:0000313" key="2">
    <source>
        <dbReference type="Proteomes" id="UP000054485"/>
    </source>
</evidence>
<evidence type="ECO:0000313" key="1">
    <source>
        <dbReference type="EMBL" id="KIK37832.1"/>
    </source>
</evidence>
<accession>A0A0D0AU34</accession>
<reference evidence="1 2" key="1">
    <citation type="submission" date="2014-04" db="EMBL/GenBank/DDBJ databases">
        <authorList>
            <consortium name="DOE Joint Genome Institute"/>
            <person name="Kuo A."/>
            <person name="Ruytinx J."/>
            <person name="Rineau F."/>
            <person name="Colpaert J."/>
            <person name="Kohler A."/>
            <person name="Nagy L.G."/>
            <person name="Floudas D."/>
            <person name="Copeland A."/>
            <person name="Barry K.W."/>
            <person name="Cichocki N."/>
            <person name="Veneault-Fourrey C."/>
            <person name="LaButti K."/>
            <person name="Lindquist E.A."/>
            <person name="Lipzen A."/>
            <person name="Lundell T."/>
            <person name="Morin E."/>
            <person name="Murat C."/>
            <person name="Sun H."/>
            <person name="Tunlid A."/>
            <person name="Henrissat B."/>
            <person name="Grigoriev I.V."/>
            <person name="Hibbett D.S."/>
            <person name="Martin F."/>
            <person name="Nordberg H.P."/>
            <person name="Cantor M.N."/>
            <person name="Hua S.X."/>
        </authorList>
    </citation>
    <scope>NUCLEOTIDE SEQUENCE [LARGE SCALE GENOMIC DNA]</scope>
    <source>
        <strain evidence="1 2">UH-Slu-Lm8-n1</strain>
    </source>
</reference>
<dbReference type="AlphaFoldDB" id="A0A0D0AU34"/>
<reference evidence="2" key="2">
    <citation type="submission" date="2015-01" db="EMBL/GenBank/DDBJ databases">
        <title>Evolutionary Origins and Diversification of the Mycorrhizal Mutualists.</title>
        <authorList>
            <consortium name="DOE Joint Genome Institute"/>
            <consortium name="Mycorrhizal Genomics Consortium"/>
            <person name="Kohler A."/>
            <person name="Kuo A."/>
            <person name="Nagy L.G."/>
            <person name="Floudas D."/>
            <person name="Copeland A."/>
            <person name="Barry K.W."/>
            <person name="Cichocki N."/>
            <person name="Veneault-Fourrey C."/>
            <person name="LaButti K."/>
            <person name="Lindquist E.A."/>
            <person name="Lipzen A."/>
            <person name="Lundell T."/>
            <person name="Morin E."/>
            <person name="Murat C."/>
            <person name="Riley R."/>
            <person name="Ohm R."/>
            <person name="Sun H."/>
            <person name="Tunlid A."/>
            <person name="Henrissat B."/>
            <person name="Grigoriev I.V."/>
            <person name="Hibbett D.S."/>
            <person name="Martin F."/>
        </authorList>
    </citation>
    <scope>NUCLEOTIDE SEQUENCE [LARGE SCALE GENOMIC DNA]</scope>
    <source>
        <strain evidence="2">UH-Slu-Lm8-n1</strain>
    </source>
</reference>
<dbReference type="EMBL" id="KN835426">
    <property type="protein sequence ID" value="KIK37832.1"/>
    <property type="molecule type" value="Genomic_DNA"/>
</dbReference>
<organism evidence="1 2">
    <name type="scientific">Suillus luteus UH-Slu-Lm8-n1</name>
    <dbReference type="NCBI Taxonomy" id="930992"/>
    <lineage>
        <taxon>Eukaryota</taxon>
        <taxon>Fungi</taxon>
        <taxon>Dikarya</taxon>
        <taxon>Basidiomycota</taxon>
        <taxon>Agaricomycotina</taxon>
        <taxon>Agaricomycetes</taxon>
        <taxon>Agaricomycetidae</taxon>
        <taxon>Boletales</taxon>
        <taxon>Suillineae</taxon>
        <taxon>Suillaceae</taxon>
        <taxon>Suillus</taxon>
    </lineage>
</organism>
<dbReference type="Proteomes" id="UP000054485">
    <property type="component" value="Unassembled WGS sequence"/>
</dbReference>
<dbReference type="HOGENOM" id="CLU_2869151_0_0_1"/>
<name>A0A0D0AU34_9AGAM</name>
<dbReference type="InParanoid" id="A0A0D0AU34"/>
<sequence>MISGSDDLIGRQWDMQVGQDISKLRDVCKRQVRAVAAPRDVDGRWLFNRHPADTLGILAVLMNN</sequence>
<protein>
    <submittedName>
        <fullName evidence="1">Uncharacterized protein</fullName>
    </submittedName>
</protein>
<proteinExistence type="predicted"/>
<keyword evidence="2" id="KW-1185">Reference proteome</keyword>